<dbReference type="InterPro" id="IPR012675">
    <property type="entry name" value="Beta-grasp_dom_sf"/>
</dbReference>
<evidence type="ECO:0000313" key="1">
    <source>
        <dbReference type="EMBL" id="OIR04014.1"/>
    </source>
</evidence>
<dbReference type="PANTHER" id="PTHR34472:SF1">
    <property type="entry name" value="SULFUR CARRIER PROTEIN THIS"/>
    <property type="match status" value="1"/>
</dbReference>
<comment type="caution">
    <text evidence="1">The sequence shown here is derived from an EMBL/GenBank/DDBJ whole genome shotgun (WGS) entry which is preliminary data.</text>
</comment>
<dbReference type="InterPro" id="IPR003749">
    <property type="entry name" value="ThiS/MoaD-like"/>
</dbReference>
<dbReference type="NCBIfam" id="TIGR01683">
    <property type="entry name" value="thiS"/>
    <property type="match status" value="1"/>
</dbReference>
<gene>
    <name evidence="1" type="ORF">GALL_139510</name>
</gene>
<dbReference type="CDD" id="cd00565">
    <property type="entry name" value="Ubl_ThiS"/>
    <property type="match status" value="1"/>
</dbReference>
<dbReference type="SUPFAM" id="SSF54285">
    <property type="entry name" value="MoaD/ThiS"/>
    <property type="match status" value="1"/>
</dbReference>
<name>A0A1J5SVE4_9ZZZZ</name>
<sequence length="67" mass="6854">MMVKVNGVPSETAEGATIASLLVDLGLAESKGIAVAVNGIVTARAEWTMCRLEPGDDVLVIRATQGG</sequence>
<protein>
    <submittedName>
        <fullName evidence="1">Sulfur carrier protein ThiS</fullName>
    </submittedName>
</protein>
<reference evidence="1" key="1">
    <citation type="submission" date="2016-10" db="EMBL/GenBank/DDBJ databases">
        <title>Sequence of Gallionella enrichment culture.</title>
        <authorList>
            <person name="Poehlein A."/>
            <person name="Muehling M."/>
            <person name="Daniel R."/>
        </authorList>
    </citation>
    <scope>NUCLEOTIDE SEQUENCE</scope>
</reference>
<organism evidence="1">
    <name type="scientific">mine drainage metagenome</name>
    <dbReference type="NCBI Taxonomy" id="410659"/>
    <lineage>
        <taxon>unclassified sequences</taxon>
        <taxon>metagenomes</taxon>
        <taxon>ecological metagenomes</taxon>
    </lineage>
</organism>
<proteinExistence type="predicted"/>
<dbReference type="AlphaFoldDB" id="A0A1J5SVE4"/>
<dbReference type="InterPro" id="IPR016155">
    <property type="entry name" value="Mopterin_synth/thiamin_S_b"/>
</dbReference>
<dbReference type="Pfam" id="PF02597">
    <property type="entry name" value="ThiS"/>
    <property type="match status" value="1"/>
</dbReference>
<dbReference type="PANTHER" id="PTHR34472">
    <property type="entry name" value="SULFUR CARRIER PROTEIN THIS"/>
    <property type="match status" value="1"/>
</dbReference>
<dbReference type="InterPro" id="IPR010035">
    <property type="entry name" value="Thi_S"/>
</dbReference>
<dbReference type="Gene3D" id="3.10.20.30">
    <property type="match status" value="1"/>
</dbReference>
<accession>A0A1J5SVE4</accession>
<dbReference type="EMBL" id="MLJW01000061">
    <property type="protein sequence ID" value="OIR04014.1"/>
    <property type="molecule type" value="Genomic_DNA"/>
</dbReference>